<dbReference type="GO" id="GO:0003676">
    <property type="term" value="F:nucleic acid binding"/>
    <property type="evidence" value="ECO:0007669"/>
    <property type="project" value="InterPro"/>
</dbReference>
<comment type="similarity">
    <text evidence="2">In the central section; belongs to the CRISPR-associated helicase Cas3 family.</text>
</comment>
<dbReference type="CDD" id="cd17930">
    <property type="entry name" value="DEXHc_cas3"/>
    <property type="match status" value="1"/>
</dbReference>
<evidence type="ECO:0000256" key="10">
    <source>
        <dbReference type="ARBA" id="ARBA00038437"/>
    </source>
</evidence>
<protein>
    <submittedName>
        <fullName evidence="14">CRISPR-associated helicase, Cas3 family</fullName>
    </submittedName>
</protein>
<evidence type="ECO:0000259" key="12">
    <source>
        <dbReference type="PROSITE" id="PS51194"/>
    </source>
</evidence>
<feature type="domain" description="Helicase C-terminal" evidence="12">
    <location>
        <begin position="494"/>
        <end position="667"/>
    </location>
</feature>
<keyword evidence="3" id="KW-0540">Nuclease</keyword>
<dbReference type="PANTHER" id="PTHR47959:SF16">
    <property type="entry name" value="CRISPR-ASSOCIATED NUCLEASE_HELICASE CAS3-RELATED"/>
    <property type="match status" value="1"/>
</dbReference>
<gene>
    <name evidence="14" type="ORF">SAMN04244560_00689</name>
</gene>
<feature type="domain" description="Helicase ATP-binding" evidence="11">
    <location>
        <begin position="269"/>
        <end position="462"/>
    </location>
</feature>
<feature type="domain" description="HD Cas3-type" evidence="13">
    <location>
        <begin position="10"/>
        <end position="215"/>
    </location>
</feature>
<evidence type="ECO:0000256" key="8">
    <source>
        <dbReference type="ARBA" id="ARBA00022840"/>
    </source>
</evidence>
<evidence type="ECO:0000256" key="5">
    <source>
        <dbReference type="ARBA" id="ARBA00022741"/>
    </source>
</evidence>
<dbReference type="PANTHER" id="PTHR47959">
    <property type="entry name" value="ATP-DEPENDENT RNA HELICASE RHLE-RELATED"/>
    <property type="match status" value="1"/>
</dbReference>
<comment type="similarity">
    <text evidence="10">Belongs to the DEAD box helicase family.</text>
</comment>
<keyword evidence="4" id="KW-0479">Metal-binding</keyword>
<evidence type="ECO:0000256" key="7">
    <source>
        <dbReference type="ARBA" id="ARBA00022806"/>
    </source>
</evidence>
<keyword evidence="7" id="KW-0347">Helicase</keyword>
<dbReference type="NCBIfam" id="TIGR01587">
    <property type="entry name" value="cas3_core"/>
    <property type="match status" value="1"/>
</dbReference>
<dbReference type="EMBL" id="FNBS01000011">
    <property type="protein sequence ID" value="SDF40014.1"/>
    <property type="molecule type" value="Genomic_DNA"/>
</dbReference>
<evidence type="ECO:0000256" key="3">
    <source>
        <dbReference type="ARBA" id="ARBA00022722"/>
    </source>
</evidence>
<keyword evidence="8" id="KW-0067">ATP-binding</keyword>
<dbReference type="SMART" id="SM00490">
    <property type="entry name" value="HELICc"/>
    <property type="match status" value="1"/>
</dbReference>
<reference evidence="14 15" key="1">
    <citation type="submission" date="2016-10" db="EMBL/GenBank/DDBJ databases">
        <authorList>
            <person name="de Groot N.N."/>
        </authorList>
    </citation>
    <scope>NUCLEOTIDE SEQUENCE [LARGE SCALE GENOMIC DNA]</scope>
    <source>
        <strain evidence="14 15">DSM 569</strain>
    </source>
</reference>
<dbReference type="GO" id="GO:0005524">
    <property type="term" value="F:ATP binding"/>
    <property type="evidence" value="ECO:0007669"/>
    <property type="project" value="UniProtKB-KW"/>
</dbReference>
<evidence type="ECO:0000256" key="1">
    <source>
        <dbReference type="ARBA" id="ARBA00006847"/>
    </source>
</evidence>
<dbReference type="Gene3D" id="1.10.3210.30">
    <property type="match status" value="1"/>
</dbReference>
<evidence type="ECO:0000313" key="14">
    <source>
        <dbReference type="EMBL" id="SDF40014.1"/>
    </source>
</evidence>
<dbReference type="GO" id="GO:0016787">
    <property type="term" value="F:hydrolase activity"/>
    <property type="evidence" value="ECO:0007669"/>
    <property type="project" value="UniProtKB-KW"/>
</dbReference>
<evidence type="ECO:0000256" key="2">
    <source>
        <dbReference type="ARBA" id="ARBA00009046"/>
    </source>
</evidence>
<dbReference type="SMART" id="SM00487">
    <property type="entry name" value="DEXDc"/>
    <property type="match status" value="1"/>
</dbReference>
<dbReference type="RefSeq" id="WP_004399634.1">
    <property type="nucleotide sequence ID" value="NZ_FNBS01000011.1"/>
</dbReference>
<evidence type="ECO:0000256" key="9">
    <source>
        <dbReference type="ARBA" id="ARBA00023118"/>
    </source>
</evidence>
<keyword evidence="9" id="KW-0051">Antiviral defense</keyword>
<dbReference type="SUPFAM" id="SSF52540">
    <property type="entry name" value="P-loop containing nucleoside triphosphate hydrolases"/>
    <property type="match status" value="1"/>
</dbReference>
<dbReference type="AlphaFoldDB" id="A0A1G7KSG4"/>
<keyword evidence="6" id="KW-0378">Hydrolase</keyword>
<dbReference type="Proteomes" id="UP000183404">
    <property type="component" value="Unassembled WGS sequence"/>
</dbReference>
<evidence type="ECO:0000259" key="13">
    <source>
        <dbReference type="PROSITE" id="PS51643"/>
    </source>
</evidence>
<accession>A0A1G7KSG4</accession>
<dbReference type="Pfam" id="PF22590">
    <property type="entry name" value="Cas3-like_C_2"/>
    <property type="match status" value="1"/>
</dbReference>
<dbReference type="InterPro" id="IPR006483">
    <property type="entry name" value="CRISPR-assoc_Cas3_HD"/>
</dbReference>
<dbReference type="InterPro" id="IPR011545">
    <property type="entry name" value="DEAD/DEAH_box_helicase_dom"/>
</dbReference>
<dbReference type="InterPro" id="IPR014001">
    <property type="entry name" value="Helicase_ATP-bd"/>
</dbReference>
<dbReference type="GO" id="GO:0004518">
    <property type="term" value="F:nuclease activity"/>
    <property type="evidence" value="ECO:0007669"/>
    <property type="project" value="UniProtKB-KW"/>
</dbReference>
<sequence>MEYYAHYDQKQNLKQYLSEHLLAVKNIGETNFVPSVSFQEISNSELKELIKNILFFHDFGKYTTYFQNYLVKNIHNKYKEHAHISACVAYLWIKKYLFNEKENITKLIWAFLAYVVILRHHMSLEINTFFDNEKWGKLEVQVADLRENIDAIVADLNDRWPVEREKILEILKVNELKEETLFIYMPQYISNRFKNEEWYFASIYLFSLLIDSDKLDSGTVQKKQMCFVEDKRVEDYIKQKHKNDTHTNFVNEKNNARKYMIRTLQELTSEQIKNQHFFTITAPTGIGKTLASLQCALYLRNRIKKEMNYTPRIITAIPFINIIEQTQKDYEAVVGNTAHLIVHHQFADFGNRSNGDEIIPVERKLLEVEAWEGDIILTTFVQLFQSLLTDQNRLLKKINKLAGSIVILDEIQSIPDEYMPLIGAVLRKLAQFYGTRFILMTATQPKILQLGDMLLNEKKEEPIELLKNHDKYFKNKKRTKLFPLFKNEFNDGNEFVEFFMKIWQQNQSALIVVNTIKRSIEIFNLLREKQQKYKEINDNIKIYYLSTNIIPKHREKVIEKIKKNLENKEPVILVSTQTIEAGVDLDFDIGFRDLAPLESIIQTAGRVNREGKKGEGAPLYILKIDRDYEKVYHLHHIDRVKKLLADKECIWESEYKELVEKYYEELIKSGVSDKSQKIWEEGIIGLDFTKLKEFELIKNIGEVVDVFVEIDDEASVLLNAYEDIKRGAWGSETLCRIFPMECKNLDIEPTFFKKRALLQLLLKKMRKYIIQIRINRALKNPPIKFSARNGIEANFYWIPKNQVEEYYDFETGFIDETAAVYIY</sequence>
<evidence type="ECO:0000256" key="4">
    <source>
        <dbReference type="ARBA" id="ARBA00022723"/>
    </source>
</evidence>
<dbReference type="GO" id="GO:0003724">
    <property type="term" value="F:RNA helicase activity"/>
    <property type="evidence" value="ECO:0007669"/>
    <property type="project" value="TreeGrafter"/>
</dbReference>
<evidence type="ECO:0000313" key="15">
    <source>
        <dbReference type="Proteomes" id="UP000183404"/>
    </source>
</evidence>
<evidence type="ECO:0000256" key="6">
    <source>
        <dbReference type="ARBA" id="ARBA00022801"/>
    </source>
</evidence>
<dbReference type="CDD" id="cd09641">
    <property type="entry name" value="Cas3''_I"/>
    <property type="match status" value="1"/>
</dbReference>
<dbReference type="PROSITE" id="PS51194">
    <property type="entry name" value="HELICASE_CTER"/>
    <property type="match status" value="1"/>
</dbReference>
<dbReference type="GO" id="GO:0051607">
    <property type="term" value="P:defense response to virus"/>
    <property type="evidence" value="ECO:0007669"/>
    <property type="project" value="UniProtKB-KW"/>
</dbReference>
<dbReference type="InterPro" id="IPR054712">
    <property type="entry name" value="Cas3-like_dom"/>
</dbReference>
<dbReference type="NCBIfam" id="TIGR01596">
    <property type="entry name" value="cas3_HD"/>
    <property type="match status" value="1"/>
</dbReference>
<dbReference type="GO" id="GO:0046872">
    <property type="term" value="F:metal ion binding"/>
    <property type="evidence" value="ECO:0007669"/>
    <property type="project" value="UniProtKB-KW"/>
</dbReference>
<dbReference type="PROSITE" id="PS51192">
    <property type="entry name" value="HELICASE_ATP_BIND_1"/>
    <property type="match status" value="1"/>
</dbReference>
<dbReference type="GO" id="GO:0005829">
    <property type="term" value="C:cytosol"/>
    <property type="evidence" value="ECO:0007669"/>
    <property type="project" value="TreeGrafter"/>
</dbReference>
<name>A0A1G7KSG4_THETY</name>
<dbReference type="InterPro" id="IPR001650">
    <property type="entry name" value="Helicase_C-like"/>
</dbReference>
<dbReference type="PROSITE" id="PS51643">
    <property type="entry name" value="HD_CAS3"/>
    <property type="match status" value="1"/>
</dbReference>
<evidence type="ECO:0000259" key="11">
    <source>
        <dbReference type="PROSITE" id="PS51192"/>
    </source>
</evidence>
<dbReference type="Gene3D" id="3.40.50.300">
    <property type="entry name" value="P-loop containing nucleotide triphosphate hydrolases"/>
    <property type="match status" value="2"/>
</dbReference>
<dbReference type="InterPro" id="IPR006474">
    <property type="entry name" value="Helicase_Cas3_CRISPR-ass_core"/>
</dbReference>
<dbReference type="InterPro" id="IPR027417">
    <property type="entry name" value="P-loop_NTPase"/>
</dbReference>
<proteinExistence type="inferred from homology"/>
<dbReference type="InterPro" id="IPR050079">
    <property type="entry name" value="DEAD_box_RNA_helicase"/>
</dbReference>
<dbReference type="InterPro" id="IPR038257">
    <property type="entry name" value="CRISPR-assoc_Cas3_HD_sf"/>
</dbReference>
<keyword evidence="5" id="KW-0547">Nucleotide-binding</keyword>
<organism evidence="14 15">
    <name type="scientific">Thermoanaerobacter thermohydrosulfuricus</name>
    <name type="common">Clostridium thermohydrosulfuricum</name>
    <dbReference type="NCBI Taxonomy" id="1516"/>
    <lineage>
        <taxon>Bacteria</taxon>
        <taxon>Bacillati</taxon>
        <taxon>Bacillota</taxon>
        <taxon>Clostridia</taxon>
        <taxon>Thermoanaerobacterales</taxon>
        <taxon>Thermoanaerobacteraceae</taxon>
        <taxon>Thermoanaerobacter</taxon>
    </lineage>
</organism>
<dbReference type="Pfam" id="PF00270">
    <property type="entry name" value="DEAD"/>
    <property type="match status" value="1"/>
</dbReference>
<comment type="similarity">
    <text evidence="1">In the N-terminal section; belongs to the CRISPR-associated nuclease Cas3-HD family.</text>
</comment>